<feature type="transmembrane region" description="Helical" evidence="9">
    <location>
        <begin position="438"/>
        <end position="460"/>
    </location>
</feature>
<feature type="transmembrane region" description="Helical" evidence="9">
    <location>
        <begin position="200"/>
        <end position="221"/>
    </location>
</feature>
<evidence type="ECO:0000256" key="5">
    <source>
        <dbReference type="ARBA" id="ARBA00022989"/>
    </source>
</evidence>
<accession>A0A9P8YJE7</accession>
<gene>
    <name evidence="11" type="ORF">B0I36DRAFT_310015</name>
</gene>
<feature type="transmembrane region" description="Helical" evidence="9">
    <location>
        <begin position="402"/>
        <end position="426"/>
    </location>
</feature>
<evidence type="ECO:0000256" key="1">
    <source>
        <dbReference type="ARBA" id="ARBA00004141"/>
    </source>
</evidence>
<evidence type="ECO:0000256" key="2">
    <source>
        <dbReference type="ARBA" id="ARBA00010992"/>
    </source>
</evidence>
<feature type="transmembrane region" description="Helical" evidence="9">
    <location>
        <begin position="467"/>
        <end position="489"/>
    </location>
</feature>
<feature type="region of interest" description="Disordered" evidence="8">
    <location>
        <begin position="1"/>
        <end position="71"/>
    </location>
</feature>
<evidence type="ECO:0000256" key="9">
    <source>
        <dbReference type="SAM" id="Phobius"/>
    </source>
</evidence>
<feature type="compositionally biased region" description="Gly residues" evidence="8">
    <location>
        <begin position="61"/>
        <end position="70"/>
    </location>
</feature>
<evidence type="ECO:0000259" key="10">
    <source>
        <dbReference type="PROSITE" id="PS50850"/>
    </source>
</evidence>
<evidence type="ECO:0000256" key="7">
    <source>
        <dbReference type="ARBA" id="ARBA00049119"/>
    </source>
</evidence>
<protein>
    <submittedName>
        <fullName evidence="11">General substrate transporter</fullName>
    </submittedName>
</protein>
<dbReference type="SUPFAM" id="SSF103473">
    <property type="entry name" value="MFS general substrate transporter"/>
    <property type="match status" value="1"/>
</dbReference>
<evidence type="ECO:0000313" key="11">
    <source>
        <dbReference type="EMBL" id="KAH7040135.1"/>
    </source>
</evidence>
<dbReference type="GO" id="GO:0005366">
    <property type="term" value="F:myo-inositol:proton symporter activity"/>
    <property type="evidence" value="ECO:0007669"/>
    <property type="project" value="TreeGrafter"/>
</dbReference>
<dbReference type="PROSITE" id="PS00217">
    <property type="entry name" value="SUGAR_TRANSPORT_2"/>
    <property type="match status" value="1"/>
</dbReference>
<dbReference type="PANTHER" id="PTHR48020:SF12">
    <property type="entry name" value="PROTON MYO-INOSITOL COTRANSPORTER"/>
    <property type="match status" value="1"/>
</dbReference>
<comment type="subcellular location">
    <subcellularLocation>
        <location evidence="1">Membrane</location>
        <topology evidence="1">Multi-pass membrane protein</topology>
    </subcellularLocation>
</comment>
<keyword evidence="6 9" id="KW-0472">Membrane</keyword>
<dbReference type="InterPro" id="IPR036259">
    <property type="entry name" value="MFS_trans_sf"/>
</dbReference>
<dbReference type="Pfam" id="PF00083">
    <property type="entry name" value="Sugar_tr"/>
    <property type="match status" value="1"/>
</dbReference>
<keyword evidence="12" id="KW-1185">Reference proteome</keyword>
<feature type="transmembrane region" description="Helical" evidence="9">
    <location>
        <begin position="147"/>
        <end position="167"/>
    </location>
</feature>
<name>A0A9P8YJE7_9PEZI</name>
<keyword evidence="5 9" id="KW-1133">Transmembrane helix</keyword>
<feature type="transmembrane region" description="Helical" evidence="9">
    <location>
        <begin position="233"/>
        <end position="256"/>
    </location>
</feature>
<dbReference type="GO" id="GO:1904679">
    <property type="term" value="P:myo-inositol import across plasma membrane"/>
    <property type="evidence" value="ECO:0007669"/>
    <property type="project" value="TreeGrafter"/>
</dbReference>
<dbReference type="EMBL" id="JAGTJQ010000001">
    <property type="protein sequence ID" value="KAH7040135.1"/>
    <property type="molecule type" value="Genomic_DNA"/>
</dbReference>
<organism evidence="11 12">
    <name type="scientific">Microdochium trichocladiopsis</name>
    <dbReference type="NCBI Taxonomy" id="1682393"/>
    <lineage>
        <taxon>Eukaryota</taxon>
        <taxon>Fungi</taxon>
        <taxon>Dikarya</taxon>
        <taxon>Ascomycota</taxon>
        <taxon>Pezizomycotina</taxon>
        <taxon>Sordariomycetes</taxon>
        <taxon>Xylariomycetidae</taxon>
        <taxon>Xylariales</taxon>
        <taxon>Microdochiaceae</taxon>
        <taxon>Microdochium</taxon>
    </lineage>
</organism>
<evidence type="ECO:0000313" key="12">
    <source>
        <dbReference type="Proteomes" id="UP000756346"/>
    </source>
</evidence>
<evidence type="ECO:0000256" key="4">
    <source>
        <dbReference type="ARBA" id="ARBA00022692"/>
    </source>
</evidence>
<dbReference type="OrthoDB" id="6339427at2759"/>
<feature type="transmembrane region" description="Helical" evidence="9">
    <location>
        <begin position="174"/>
        <end position="194"/>
    </location>
</feature>
<feature type="transmembrane region" description="Helical" evidence="9">
    <location>
        <begin position="512"/>
        <end position="532"/>
    </location>
</feature>
<feature type="transmembrane region" description="Helical" evidence="9">
    <location>
        <begin position="276"/>
        <end position="298"/>
    </location>
</feature>
<evidence type="ECO:0000256" key="6">
    <source>
        <dbReference type="ARBA" id="ARBA00023136"/>
    </source>
</evidence>
<dbReference type="PANTHER" id="PTHR48020">
    <property type="entry name" value="PROTON MYO-INOSITOL COTRANSPORTER"/>
    <property type="match status" value="1"/>
</dbReference>
<dbReference type="InterPro" id="IPR005829">
    <property type="entry name" value="Sugar_transporter_CS"/>
</dbReference>
<feature type="domain" description="Major facilitator superfamily (MFS) profile" evidence="10">
    <location>
        <begin position="106"/>
        <end position="605"/>
    </location>
</feature>
<dbReference type="InterPro" id="IPR003663">
    <property type="entry name" value="Sugar/inositol_transpt"/>
</dbReference>
<dbReference type="PROSITE" id="PS00216">
    <property type="entry name" value="SUGAR_TRANSPORT_1"/>
    <property type="match status" value="1"/>
</dbReference>
<sequence>MSNTTSPSPDPPGAAGRHRRHRSEIEPLLQLVHPRLEHGDGAGSPGSGVFSPASSTRGWDSGFGGRGGGSSEDVADATAALLGGRGPAQRAVDERQIRGGWFVWVLTVSACVSGLLFGYDTGVISATLVSISTSLSHRALTSIDKSLITSSTALLGLVASPLSSILADRHGRKPVILLADVLFVLGALCQAVSATVGQMVLGRAVVGAAVGMSSFVTPLYISELAPARIRGRLVTLNVLCITLGQVVAYLVGWRFAEYWDQPGGDGGAGGDNGHGGWRWMVGLGAVPALVQGLVLLSWMPETPRWLVKAEKVGEAEEVIRKTLGVAKPDRDESGYDTGVENEDDEARASLLAIQAEVRAEEEERAKVARRRQDNGSGDMQVDDAGFLAGWNELLDIPRNRRALTIACLLQGLQQLCGFNSLMYFSATIFELLGFKVPTLTSLTVAATNFVFTILALLFIDRIGRRRILLYSVPFMVAGLLLAAIGFRYVHLSPPPSSTPADSTATASQRSPAAPLVILTSMMLFTASYALGLGNVPWMQSELFPLSVRSLGSGLATSTNWLANFVVGLTFLPLMELLSPSWTFVVYAVVCAAGWLAIWHVYPETAGLTLEEAAGLLDQGWGVR</sequence>
<dbReference type="InterPro" id="IPR020846">
    <property type="entry name" value="MFS_dom"/>
</dbReference>
<dbReference type="GO" id="GO:0016020">
    <property type="term" value="C:membrane"/>
    <property type="evidence" value="ECO:0007669"/>
    <property type="project" value="UniProtKB-SubCell"/>
</dbReference>
<proteinExistence type="inferred from homology"/>
<evidence type="ECO:0000256" key="3">
    <source>
        <dbReference type="ARBA" id="ARBA00022448"/>
    </source>
</evidence>
<dbReference type="InterPro" id="IPR050814">
    <property type="entry name" value="Myo-inositol_Transporter"/>
</dbReference>
<keyword evidence="4 9" id="KW-0812">Transmembrane</keyword>
<dbReference type="Proteomes" id="UP000756346">
    <property type="component" value="Unassembled WGS sequence"/>
</dbReference>
<dbReference type="PROSITE" id="PS50850">
    <property type="entry name" value="MFS"/>
    <property type="match status" value="1"/>
</dbReference>
<comment type="catalytic activity">
    <reaction evidence="7">
        <text>myo-inositol(out) + H(+)(out) = myo-inositol(in) + H(+)(in)</text>
        <dbReference type="Rhea" id="RHEA:60364"/>
        <dbReference type="ChEBI" id="CHEBI:15378"/>
        <dbReference type="ChEBI" id="CHEBI:17268"/>
    </reaction>
</comment>
<comment type="similarity">
    <text evidence="2">Belongs to the major facilitator superfamily. Sugar transporter (TC 2.A.1.1) family.</text>
</comment>
<evidence type="ECO:0000256" key="8">
    <source>
        <dbReference type="SAM" id="MobiDB-lite"/>
    </source>
</evidence>
<comment type="caution">
    <text evidence="11">The sequence shown here is derived from an EMBL/GenBank/DDBJ whole genome shotgun (WGS) entry which is preliminary data.</text>
</comment>
<dbReference type="FunFam" id="1.20.1250.20:FF:000073">
    <property type="entry name" value="MFS myo-inositol transporter, putative"/>
    <property type="match status" value="1"/>
</dbReference>
<feature type="transmembrane region" description="Helical" evidence="9">
    <location>
        <begin position="553"/>
        <end position="574"/>
    </location>
</feature>
<feature type="transmembrane region" description="Helical" evidence="9">
    <location>
        <begin position="580"/>
        <end position="601"/>
    </location>
</feature>
<dbReference type="AlphaFoldDB" id="A0A9P8YJE7"/>
<keyword evidence="3" id="KW-0813">Transport</keyword>
<dbReference type="RefSeq" id="XP_046018190.1">
    <property type="nucleotide sequence ID" value="XM_046152207.1"/>
</dbReference>
<reference evidence="11" key="1">
    <citation type="journal article" date="2021" name="Nat. Commun.">
        <title>Genetic determinants of endophytism in the Arabidopsis root mycobiome.</title>
        <authorList>
            <person name="Mesny F."/>
            <person name="Miyauchi S."/>
            <person name="Thiergart T."/>
            <person name="Pickel B."/>
            <person name="Atanasova L."/>
            <person name="Karlsson M."/>
            <person name="Huettel B."/>
            <person name="Barry K.W."/>
            <person name="Haridas S."/>
            <person name="Chen C."/>
            <person name="Bauer D."/>
            <person name="Andreopoulos W."/>
            <person name="Pangilinan J."/>
            <person name="LaButti K."/>
            <person name="Riley R."/>
            <person name="Lipzen A."/>
            <person name="Clum A."/>
            <person name="Drula E."/>
            <person name="Henrissat B."/>
            <person name="Kohler A."/>
            <person name="Grigoriev I.V."/>
            <person name="Martin F.M."/>
            <person name="Hacquard S."/>
        </authorList>
    </citation>
    <scope>NUCLEOTIDE SEQUENCE</scope>
    <source>
        <strain evidence="11">MPI-CAGE-CH-0230</strain>
    </source>
</reference>
<dbReference type="Gene3D" id="1.20.1250.20">
    <property type="entry name" value="MFS general substrate transporter like domains"/>
    <property type="match status" value="1"/>
</dbReference>
<dbReference type="PRINTS" id="PR00171">
    <property type="entry name" value="SUGRTRNSPORT"/>
</dbReference>
<feature type="transmembrane region" description="Helical" evidence="9">
    <location>
        <begin position="99"/>
        <end position="119"/>
    </location>
</feature>
<dbReference type="GeneID" id="70181753"/>
<dbReference type="InterPro" id="IPR005828">
    <property type="entry name" value="MFS_sugar_transport-like"/>
</dbReference>